<dbReference type="SUPFAM" id="SSF47598">
    <property type="entry name" value="Ribbon-helix-helix"/>
    <property type="match status" value="1"/>
</dbReference>
<dbReference type="GO" id="GO:0006355">
    <property type="term" value="P:regulation of DNA-templated transcription"/>
    <property type="evidence" value="ECO:0007669"/>
    <property type="project" value="InterPro"/>
</dbReference>
<dbReference type="InterPro" id="IPR010985">
    <property type="entry name" value="Ribbon_hlx_hlx"/>
</dbReference>
<feature type="region of interest" description="Disordered" evidence="1">
    <location>
        <begin position="42"/>
        <end position="73"/>
    </location>
</feature>
<evidence type="ECO:0000256" key="1">
    <source>
        <dbReference type="SAM" id="MobiDB-lite"/>
    </source>
</evidence>
<feature type="compositionally biased region" description="Basic and acidic residues" evidence="1">
    <location>
        <begin position="53"/>
        <end position="73"/>
    </location>
</feature>
<sequence length="73" mass="8248">MKKTSLYVDPEVDRALDRRARAEGITKAELVRRVLAAAVSERPRPQARGVFEGPRDPGSEAERHLSEMEFGER</sequence>
<evidence type="ECO:0000313" key="3">
    <source>
        <dbReference type="EMBL" id="CAA9476191.1"/>
    </source>
</evidence>
<gene>
    <name evidence="3" type="ORF">AVDCRST_MAG02-4137</name>
</gene>
<reference evidence="3" key="1">
    <citation type="submission" date="2020-02" db="EMBL/GenBank/DDBJ databases">
        <authorList>
            <person name="Meier V. D."/>
        </authorList>
    </citation>
    <scope>NUCLEOTIDE SEQUENCE</scope>
    <source>
        <strain evidence="3">AVDCRST_MAG02</strain>
    </source>
</reference>
<proteinExistence type="predicted"/>
<organism evidence="3">
    <name type="scientific">uncultured Rubrobacteraceae bacterium</name>
    <dbReference type="NCBI Taxonomy" id="349277"/>
    <lineage>
        <taxon>Bacteria</taxon>
        <taxon>Bacillati</taxon>
        <taxon>Actinomycetota</taxon>
        <taxon>Rubrobacteria</taxon>
        <taxon>Rubrobacterales</taxon>
        <taxon>Rubrobacteraceae</taxon>
        <taxon>environmental samples</taxon>
    </lineage>
</organism>
<protein>
    <recommendedName>
        <fullName evidence="2">Ribbon-helix-helix protein CopG domain-containing protein</fullName>
    </recommendedName>
</protein>
<name>A0A6J4RM56_9ACTN</name>
<dbReference type="AlphaFoldDB" id="A0A6J4RM56"/>
<accession>A0A6J4RM56</accession>
<dbReference type="InterPro" id="IPR002145">
    <property type="entry name" value="CopG"/>
</dbReference>
<feature type="domain" description="Ribbon-helix-helix protein CopG" evidence="2">
    <location>
        <begin position="2"/>
        <end position="39"/>
    </location>
</feature>
<dbReference type="CDD" id="cd21631">
    <property type="entry name" value="RHH_CopG_NikR-like"/>
    <property type="match status" value="1"/>
</dbReference>
<dbReference type="Pfam" id="PF01402">
    <property type="entry name" value="RHH_1"/>
    <property type="match status" value="1"/>
</dbReference>
<evidence type="ECO:0000259" key="2">
    <source>
        <dbReference type="Pfam" id="PF01402"/>
    </source>
</evidence>
<dbReference type="EMBL" id="CADCVH010000115">
    <property type="protein sequence ID" value="CAA9476191.1"/>
    <property type="molecule type" value="Genomic_DNA"/>
</dbReference>